<feature type="transmembrane region" description="Helical" evidence="6">
    <location>
        <begin position="381"/>
        <end position="402"/>
    </location>
</feature>
<proteinExistence type="predicted"/>
<evidence type="ECO:0000256" key="2">
    <source>
        <dbReference type="ARBA" id="ARBA00022475"/>
    </source>
</evidence>
<dbReference type="EMBL" id="BSNF01000001">
    <property type="protein sequence ID" value="GLQ06041.1"/>
    <property type="molecule type" value="Genomic_DNA"/>
</dbReference>
<keyword evidence="5 6" id="KW-0472">Membrane</keyword>
<dbReference type="PANTHER" id="PTHR43124:SF3">
    <property type="entry name" value="CHLORAMPHENICOL EFFLUX PUMP RV0191"/>
    <property type="match status" value="1"/>
</dbReference>
<dbReference type="Proteomes" id="UP001161409">
    <property type="component" value="Unassembled WGS sequence"/>
</dbReference>
<evidence type="ECO:0000313" key="8">
    <source>
        <dbReference type="EMBL" id="GLQ06041.1"/>
    </source>
</evidence>
<feature type="transmembrane region" description="Helical" evidence="6">
    <location>
        <begin position="108"/>
        <end position="129"/>
    </location>
</feature>
<evidence type="ECO:0000256" key="1">
    <source>
        <dbReference type="ARBA" id="ARBA00004651"/>
    </source>
</evidence>
<evidence type="ECO:0000313" key="9">
    <source>
        <dbReference type="Proteomes" id="UP001161409"/>
    </source>
</evidence>
<keyword evidence="3 6" id="KW-0812">Transmembrane</keyword>
<dbReference type="Gene3D" id="1.20.1250.20">
    <property type="entry name" value="MFS general substrate transporter like domains"/>
    <property type="match status" value="1"/>
</dbReference>
<reference evidence="8" key="1">
    <citation type="journal article" date="2014" name="Int. J. Syst. Evol. Microbiol.">
        <title>Complete genome of a new Firmicutes species belonging to the dominant human colonic microbiota ('Ruminococcus bicirculans') reveals two chromosomes and a selective capacity to utilize plant glucans.</title>
        <authorList>
            <consortium name="NISC Comparative Sequencing Program"/>
            <person name="Wegmann U."/>
            <person name="Louis P."/>
            <person name="Goesmann A."/>
            <person name="Henrissat B."/>
            <person name="Duncan S.H."/>
            <person name="Flint H.J."/>
        </authorList>
    </citation>
    <scope>NUCLEOTIDE SEQUENCE</scope>
    <source>
        <strain evidence="8">NBRC 103408</strain>
    </source>
</reference>
<evidence type="ECO:0000256" key="4">
    <source>
        <dbReference type="ARBA" id="ARBA00022989"/>
    </source>
</evidence>
<feature type="transmembrane region" description="Helical" evidence="6">
    <location>
        <begin position="224"/>
        <end position="246"/>
    </location>
</feature>
<name>A0ABQ5U6D2_9PROT</name>
<dbReference type="Pfam" id="PF07690">
    <property type="entry name" value="MFS_1"/>
    <property type="match status" value="1"/>
</dbReference>
<keyword evidence="4 6" id="KW-1133">Transmembrane helix</keyword>
<keyword evidence="2" id="KW-1003">Cell membrane</keyword>
<dbReference type="SUPFAM" id="SSF103473">
    <property type="entry name" value="MFS general substrate transporter"/>
    <property type="match status" value="1"/>
</dbReference>
<sequence>MSMDARPSDVRRRAFYIFIVSATLFGLGQFHRLSGAVTLPPIAADLGLGIESLGFVAAALFFTSAFLQIPNGLLLDRYGARRVMPAFVGFAVIGCLMLAWATTYEEVLISRMLLGGGFSVTMMSAYVLFAKWYPVEKFATVASWMMAASSLGSILSSWPLAYFIDQFGWRPAYLIVAGVTVVAMIVAVLVIRDAPPGYRKSNKQPTTLRESLTGYSAVLKFPRFFFLLAMGFVAFAPATALLGMWGGPYLASQYQLDGVEAGQILFAMVVAIPVGALVFGPMDRFIPSRKVIVLTAVAAEIVAFLILGLTENLPLWGAVILLIAIAFLQQHYVVLAAHCRAAFPDHLVGRANSTLNLTSILGVGFFQSMFGWGLALFPDRGYAISFLCFAVFLGLASFLYLWSAETLAEEEETALDGKA</sequence>
<evidence type="ECO:0000256" key="6">
    <source>
        <dbReference type="SAM" id="Phobius"/>
    </source>
</evidence>
<organism evidence="8 9">
    <name type="scientific">Sneathiella chinensis</name>
    <dbReference type="NCBI Taxonomy" id="349750"/>
    <lineage>
        <taxon>Bacteria</taxon>
        <taxon>Pseudomonadati</taxon>
        <taxon>Pseudomonadota</taxon>
        <taxon>Alphaproteobacteria</taxon>
        <taxon>Sneathiellales</taxon>
        <taxon>Sneathiellaceae</taxon>
        <taxon>Sneathiella</taxon>
    </lineage>
</organism>
<dbReference type="PANTHER" id="PTHR43124">
    <property type="entry name" value="PURINE EFFLUX PUMP PBUE"/>
    <property type="match status" value="1"/>
</dbReference>
<evidence type="ECO:0000256" key="5">
    <source>
        <dbReference type="ARBA" id="ARBA00023136"/>
    </source>
</evidence>
<feature type="transmembrane region" description="Helical" evidence="6">
    <location>
        <begin position="355"/>
        <end position="375"/>
    </location>
</feature>
<feature type="transmembrane region" description="Helical" evidence="6">
    <location>
        <begin position="83"/>
        <end position="102"/>
    </location>
</feature>
<protein>
    <submittedName>
        <fullName evidence="8">MFS transporter</fullName>
    </submittedName>
</protein>
<feature type="transmembrane region" description="Helical" evidence="6">
    <location>
        <begin position="315"/>
        <end position="335"/>
    </location>
</feature>
<feature type="transmembrane region" description="Helical" evidence="6">
    <location>
        <begin position="261"/>
        <end position="279"/>
    </location>
</feature>
<feature type="transmembrane region" description="Helical" evidence="6">
    <location>
        <begin position="12"/>
        <end position="30"/>
    </location>
</feature>
<dbReference type="RefSeq" id="WP_169559994.1">
    <property type="nucleotide sequence ID" value="NZ_BSNF01000001.1"/>
</dbReference>
<gene>
    <name evidence="8" type="ORF">GCM10007924_12620</name>
</gene>
<reference evidence="8" key="2">
    <citation type="submission" date="2023-01" db="EMBL/GenBank/DDBJ databases">
        <title>Draft genome sequence of Sneathiella chinensis strain NBRC 103408.</title>
        <authorList>
            <person name="Sun Q."/>
            <person name="Mori K."/>
        </authorList>
    </citation>
    <scope>NUCLEOTIDE SEQUENCE</scope>
    <source>
        <strain evidence="8">NBRC 103408</strain>
    </source>
</reference>
<accession>A0ABQ5U6D2</accession>
<evidence type="ECO:0000256" key="3">
    <source>
        <dbReference type="ARBA" id="ARBA00022692"/>
    </source>
</evidence>
<dbReference type="InterPro" id="IPR050189">
    <property type="entry name" value="MFS_Efflux_Transporters"/>
</dbReference>
<feature type="transmembrane region" description="Helical" evidence="6">
    <location>
        <begin position="172"/>
        <end position="191"/>
    </location>
</feature>
<feature type="transmembrane region" description="Helical" evidence="6">
    <location>
        <begin position="141"/>
        <end position="160"/>
    </location>
</feature>
<keyword evidence="9" id="KW-1185">Reference proteome</keyword>
<feature type="domain" description="Major facilitator superfamily (MFS) profile" evidence="7">
    <location>
        <begin position="14"/>
        <end position="408"/>
    </location>
</feature>
<feature type="transmembrane region" description="Helical" evidence="6">
    <location>
        <begin position="291"/>
        <end position="309"/>
    </location>
</feature>
<comment type="caution">
    <text evidence="8">The sequence shown here is derived from an EMBL/GenBank/DDBJ whole genome shotgun (WGS) entry which is preliminary data.</text>
</comment>
<dbReference type="InterPro" id="IPR020846">
    <property type="entry name" value="MFS_dom"/>
</dbReference>
<comment type="subcellular location">
    <subcellularLocation>
        <location evidence="1">Cell membrane</location>
        <topology evidence="1">Multi-pass membrane protein</topology>
    </subcellularLocation>
</comment>
<evidence type="ECO:0000259" key="7">
    <source>
        <dbReference type="PROSITE" id="PS50850"/>
    </source>
</evidence>
<dbReference type="PROSITE" id="PS50850">
    <property type="entry name" value="MFS"/>
    <property type="match status" value="1"/>
</dbReference>
<dbReference type="InterPro" id="IPR011701">
    <property type="entry name" value="MFS"/>
</dbReference>
<dbReference type="InterPro" id="IPR036259">
    <property type="entry name" value="MFS_trans_sf"/>
</dbReference>